<name>A0A1G9UDQ0_9SPHI</name>
<sequence length="237" mass="27708">MEEVESYQHILKLLENKAAVKQKIFQTTSDVFNQFKTVLHEIGLDMQADFSKKNQNVEITYSDKGDFEVQLKFSGDVLVLSMHSNVFSFPPEHEINKLKYVEEDPLRKYCGIIHIHNFLADSLKYNRSSDIGYLLGRIFINKEEHFFVDGQSQLGFLFNSFHKGKLKKQQVRKILELAIIYCMEFDLLTPPFETVRLITLEERQYMGSNSGYPTGKHMGYKFKTELDDQFLPVSRKK</sequence>
<dbReference type="RefSeq" id="WP_090705092.1">
    <property type="nucleotide sequence ID" value="NZ_FNHH01000016.1"/>
</dbReference>
<accession>A0A1G9UDQ0</accession>
<dbReference type="AlphaFoldDB" id="A0A1G9UDQ0"/>
<dbReference type="STRING" id="990371.SAMN05421813_11634"/>
<gene>
    <name evidence="1" type="ORF">SAMN05421813_11634</name>
</gene>
<proteinExistence type="predicted"/>
<evidence type="ECO:0000313" key="2">
    <source>
        <dbReference type="Proteomes" id="UP000199226"/>
    </source>
</evidence>
<protein>
    <submittedName>
        <fullName evidence="1">Uncharacterized protein</fullName>
    </submittedName>
</protein>
<organism evidence="1 2">
    <name type="scientific">Daejeonella rubra</name>
    <dbReference type="NCBI Taxonomy" id="990371"/>
    <lineage>
        <taxon>Bacteria</taxon>
        <taxon>Pseudomonadati</taxon>
        <taxon>Bacteroidota</taxon>
        <taxon>Sphingobacteriia</taxon>
        <taxon>Sphingobacteriales</taxon>
        <taxon>Sphingobacteriaceae</taxon>
        <taxon>Daejeonella</taxon>
    </lineage>
</organism>
<evidence type="ECO:0000313" key="1">
    <source>
        <dbReference type="EMBL" id="SDM58059.1"/>
    </source>
</evidence>
<keyword evidence="2" id="KW-1185">Reference proteome</keyword>
<dbReference type="EMBL" id="FNHH01000016">
    <property type="protein sequence ID" value="SDM58059.1"/>
    <property type="molecule type" value="Genomic_DNA"/>
</dbReference>
<dbReference type="OrthoDB" id="1003648at2"/>
<reference evidence="2" key="1">
    <citation type="submission" date="2016-10" db="EMBL/GenBank/DDBJ databases">
        <authorList>
            <person name="Varghese N."/>
            <person name="Submissions S."/>
        </authorList>
    </citation>
    <scope>NUCLEOTIDE SEQUENCE [LARGE SCALE GENOMIC DNA]</scope>
    <source>
        <strain evidence="2">DSM 24536</strain>
    </source>
</reference>
<dbReference type="Proteomes" id="UP000199226">
    <property type="component" value="Unassembled WGS sequence"/>
</dbReference>